<dbReference type="EMBL" id="JF837812">
    <property type="protein sequence ID" value="AEJ34194.1"/>
    <property type="molecule type" value="Genomic_DNA"/>
</dbReference>
<dbReference type="EMBL" id="JAENRE010000013">
    <property type="protein sequence ID" value="MBO3417994.1"/>
    <property type="molecule type" value="Genomic_DNA"/>
</dbReference>
<reference evidence="3" key="3">
    <citation type="submission" date="2011-04" db="EMBL/GenBank/DDBJ databases">
        <authorList>
            <person name="Lepp D."/>
            <person name="Roxas B."/>
            <person name="Parreira V.R."/>
            <person name="Marri P.R."/>
            <person name="Rosey E.L."/>
            <person name="Gong J."/>
            <person name="Songer J.G."/>
            <person name="Vedantam G."/>
            <person name="Prescott J.F."/>
        </authorList>
    </citation>
    <scope>NUCLEOTIDE SEQUENCE</scope>
    <source>
        <strain evidence="3">CP4</strain>
        <plasmid evidence="3">pCP4netB</plasmid>
    </source>
</reference>
<evidence type="ECO:0000313" key="5">
    <source>
        <dbReference type="EMBL" id="AFV15072.1"/>
    </source>
</evidence>
<name>F8UNI6_CLOPF</name>
<dbReference type="RefSeq" id="WP_015141785.1">
    <property type="nucleotide sequence ID" value="NC_019688.1"/>
</dbReference>
<dbReference type="EMBL" id="JQ655731">
    <property type="protein sequence ID" value="AFV15072.1"/>
    <property type="molecule type" value="Genomic_DNA"/>
</dbReference>
<comment type="similarity">
    <text evidence="1 2">Belongs to the UPF0145 family.</text>
</comment>
<sequence length="106" mass="11269">MLILTVENIQGRTIVETIGLVEGSTVQAKNIGKDIGAYFKNIVGGEVASYNDMLVQAREIAIERMKKSAEEKGANAIIGVRLMSSSIIEGAAELVAYGTAVIVEDL</sequence>
<dbReference type="PANTHER" id="PTHR34068:SF2">
    <property type="entry name" value="UPF0145 PROTEIN SCO3412"/>
    <property type="match status" value="1"/>
</dbReference>
<dbReference type="EMBL" id="PJTB01000012">
    <property type="protein sequence ID" value="PWX36596.1"/>
    <property type="molecule type" value="Genomic_DNA"/>
</dbReference>
<evidence type="ECO:0000313" key="7">
    <source>
        <dbReference type="EMBL" id="PWX36596.1"/>
    </source>
</evidence>
<proteinExistence type="inferred from homology"/>
<dbReference type="Proteomes" id="UP000247117">
    <property type="component" value="Unassembled WGS sequence"/>
</dbReference>
<keyword evidence="3" id="KW-0614">Plasmid</keyword>
<geneLocation type="plasmid" evidence="4">
    <name>pJIR3536</name>
</geneLocation>
<reference evidence="5" key="4">
    <citation type="journal article" date="2012" name="PLoS ONE">
        <title>Sequence of Two Plasmids from Clostridium perfringens Chicken Necrotic Enteritis Isolates and Comparison with C. perfringens Conjugative Plasmids.</title>
        <authorList>
            <person name="Parreira V.R."/>
            <person name="Costa M."/>
            <person name="Eikmeyer F."/>
            <person name="Blom J."/>
            <person name="Prescott J.F."/>
        </authorList>
    </citation>
    <scope>NUCLEOTIDE SEQUENCE</scope>
    <source>
        <strain evidence="5">NE_10</strain>
        <plasmid evidence="5">pNetB-NE10</plasmid>
    </source>
</reference>
<reference evidence="7 8" key="5">
    <citation type="journal article" date="2018" name="BMC Genomics">
        <title>Whole genome analysis reveals the diversity and evolutionary relationships between necrotic enteritis-causing strains of Clostridium perfringens.</title>
        <authorList>
            <person name="Lacey J.A."/>
            <person name="Allnutt T.R."/>
            <person name="Vezina B."/>
            <person name="Van T.T.H."/>
            <person name="Stent T."/>
            <person name="Han X."/>
            <person name="Rood J.I."/>
            <person name="Wade B."/>
            <person name="Keyburn A.L."/>
            <person name="Seeman T."/>
            <person name="Chen H."/>
            <person name="Haring V."/>
            <person name="Johanesen P.A."/>
            <person name="Lyras D."/>
            <person name="Moore R.J."/>
        </authorList>
    </citation>
    <scope>NUCLEOTIDE SEQUENCE [LARGE SCALE GENOMIC DNA]</scope>
    <source>
        <strain evidence="7 8">EUR-NE15</strain>
    </source>
</reference>
<evidence type="ECO:0000313" key="6">
    <source>
        <dbReference type="EMBL" id="MBO3417994.1"/>
    </source>
</evidence>
<evidence type="ECO:0000313" key="3">
    <source>
        <dbReference type="EMBL" id="AEJ34194.1"/>
    </source>
</evidence>
<dbReference type="HAMAP" id="MF_00338">
    <property type="entry name" value="UPF0145"/>
    <property type="match status" value="1"/>
</dbReference>
<accession>F8UNI6</accession>
<dbReference type="AlphaFoldDB" id="F8UNI6"/>
<geneLocation type="plasmid" evidence="3">
    <name>pCP4netB</name>
</geneLocation>
<dbReference type="EMBL" id="JN689219">
    <property type="protein sequence ID" value="AEP95043.1"/>
    <property type="molecule type" value="Genomic_DNA"/>
</dbReference>
<evidence type="ECO:0000313" key="9">
    <source>
        <dbReference type="Proteomes" id="UP000668358"/>
    </source>
</evidence>
<dbReference type="Pfam" id="PF01906">
    <property type="entry name" value="YbjQ_1"/>
    <property type="match status" value="1"/>
</dbReference>
<protein>
    <recommendedName>
        <fullName evidence="2">UPF0145 protein CP4_3456</fullName>
    </recommendedName>
</protein>
<gene>
    <name evidence="3" type="ORF">CP4_3456</name>
    <name evidence="7" type="ORF">CYK91_15495</name>
    <name evidence="6" type="ORF">JJB78_16100</name>
    <name evidence="5" type="ORF">pNetB-NE10_66</name>
    <name evidence="4" type="ORF">pNetB_00067</name>
</gene>
<organism evidence="3">
    <name type="scientific">Clostridium perfringens</name>
    <dbReference type="NCBI Taxonomy" id="1502"/>
    <lineage>
        <taxon>Bacteria</taxon>
        <taxon>Bacillati</taxon>
        <taxon>Bacillota</taxon>
        <taxon>Clostridia</taxon>
        <taxon>Eubacteriales</taxon>
        <taxon>Clostridiaceae</taxon>
        <taxon>Clostridium</taxon>
    </lineage>
</organism>
<reference evidence="4" key="2">
    <citation type="journal article" date="2011" name="MBio">
        <title>Necrotic Enteritis-Derived Clostridium perfringens Strain with Three Closely Related Independently Conjugative Toxin and Antibiotic Resistance Plasmids.</title>
        <authorList>
            <person name="Bannam T.L."/>
            <person name="Yan X.X."/>
            <person name="Harrison P.F."/>
            <person name="Seemann T."/>
            <person name="Keyburn A.L."/>
            <person name="Stubenrauch C."/>
            <person name="Weeramantri L.H."/>
            <person name="Cheung J.K."/>
            <person name="McClane B.A."/>
            <person name="Boyce J.D."/>
            <person name="Moore R.J."/>
            <person name="Rood J.I."/>
        </authorList>
    </citation>
    <scope>NUCLEOTIDE SEQUENCE</scope>
    <source>
        <strain evidence="4">EHE-NE18</strain>
        <plasmid evidence="4">pJIR3536</plasmid>
    </source>
</reference>
<dbReference type="InterPro" id="IPR035439">
    <property type="entry name" value="UPF0145_dom_sf"/>
</dbReference>
<evidence type="ECO:0000256" key="1">
    <source>
        <dbReference type="ARBA" id="ARBA00010751"/>
    </source>
</evidence>
<reference evidence="6 9" key="6">
    <citation type="submission" date="2020-12" db="EMBL/GenBank/DDBJ databases">
        <title>Comparative genomics of Clostridium perfringens reveals patterns of host-associated phylogenetic clades and virulence factors.</title>
        <authorList>
            <person name="Smith A.H."/>
            <person name="Geier R."/>
        </authorList>
    </citation>
    <scope>NUCLEOTIDE SEQUENCE [LARGE SCALE GENOMIC DNA]</scope>
    <source>
        <strain evidence="6 9">CHD15829P</strain>
    </source>
</reference>
<dbReference type="SUPFAM" id="SSF117782">
    <property type="entry name" value="YbjQ-like"/>
    <property type="match status" value="1"/>
</dbReference>
<dbReference type="Gene3D" id="3.30.110.70">
    <property type="entry name" value="Hypothetical protein apc22750. Chain B"/>
    <property type="match status" value="1"/>
</dbReference>
<dbReference type="PANTHER" id="PTHR34068">
    <property type="entry name" value="UPF0145 PROTEIN YBJQ"/>
    <property type="match status" value="1"/>
</dbReference>
<reference evidence="3" key="1">
    <citation type="journal article" date="2010" name="PLoS ONE">
        <title>Identification of novel pathogenicity loci in Clostridium perfringens strains that cause avian necrotic enteritis.</title>
        <authorList>
            <person name="Lepp D."/>
            <person name="Roxas B."/>
            <person name="Parreira V.R."/>
            <person name="Marri P.R."/>
            <person name="Rosey E.L."/>
            <person name="Gong J."/>
            <person name="Songer J.G."/>
            <person name="Vedantam G."/>
            <person name="Prescott J.F."/>
        </authorList>
    </citation>
    <scope>NUCLEOTIDE SEQUENCE</scope>
    <source>
        <strain evidence="3">CP4</strain>
        <plasmid evidence="3">pCP4netB</plasmid>
    </source>
</reference>
<dbReference type="InterPro" id="IPR002765">
    <property type="entry name" value="UPF0145_YbjQ-like"/>
</dbReference>
<geneLocation type="plasmid" evidence="5">
    <name>pNetB-NE10</name>
</geneLocation>
<evidence type="ECO:0000313" key="4">
    <source>
        <dbReference type="EMBL" id="AEP95043.1"/>
    </source>
</evidence>
<evidence type="ECO:0000256" key="2">
    <source>
        <dbReference type="HAMAP-Rule" id="MF_00338"/>
    </source>
</evidence>
<dbReference type="Proteomes" id="UP000668358">
    <property type="component" value="Unassembled WGS sequence"/>
</dbReference>
<evidence type="ECO:0000313" key="8">
    <source>
        <dbReference type="Proteomes" id="UP000247117"/>
    </source>
</evidence>